<dbReference type="SUPFAM" id="SSF53448">
    <property type="entry name" value="Nucleotide-diphospho-sugar transferases"/>
    <property type="match status" value="1"/>
</dbReference>
<evidence type="ECO:0000313" key="2">
    <source>
        <dbReference type="Proteomes" id="UP001200642"/>
    </source>
</evidence>
<comment type="caution">
    <text evidence="1">The sequence shown here is derived from an EMBL/GenBank/DDBJ whole genome shotgun (WGS) entry which is preliminary data.</text>
</comment>
<sequence length="232" mass="26373">MNFSSKNTALLVFSFSAELETNRKYIFGKGHKKENITFFKFLLAQTKKLAAQSGADVFWVDEHQQTGVDFSMRFTNAFQKLFDAGYENVVSIGNDCPDLSSELLQEAIEKLRQRNMILGPSKDGGVYLLGMNSSAFDREKFQNLPWQTPSLQMGLRKYVDLQNLDFNLLEELNDLDSGKDVRQYSICNPLTLLSLFFKAIVSSIKSKIRILNDFIPASHRSSYFGLRAPPKV</sequence>
<reference evidence="1" key="1">
    <citation type="submission" date="2023-02" db="EMBL/GenBank/DDBJ databases">
        <title>Genome of Flavobacteriaceae gen. nov. sp. strain F89.</title>
        <authorList>
            <person name="Wang Y."/>
        </authorList>
    </citation>
    <scope>NUCLEOTIDE SEQUENCE</scope>
    <source>
        <strain evidence="1">F89</strain>
    </source>
</reference>
<name>A0AAE3JR01_9FLAO</name>
<keyword evidence="2" id="KW-1185">Reference proteome</keyword>
<dbReference type="PANTHER" id="PTHR36529:SF1">
    <property type="entry name" value="GLYCOSYLTRANSFERASE"/>
    <property type="match status" value="1"/>
</dbReference>
<protein>
    <submittedName>
        <fullName evidence="1">DUF2064 domain-containing protein</fullName>
    </submittedName>
</protein>
<dbReference type="EMBL" id="JAIRBC010000040">
    <property type="protein sequence ID" value="MCG2462691.1"/>
    <property type="molecule type" value="Genomic_DNA"/>
</dbReference>
<dbReference type="InterPro" id="IPR018641">
    <property type="entry name" value="Trfase_1_rSAM/seldom-assoc"/>
</dbReference>
<dbReference type="RefSeq" id="WP_317903829.1">
    <property type="nucleotide sequence ID" value="NZ_JAIRBC010000040.1"/>
</dbReference>
<organism evidence="1 2">
    <name type="scientific">Cerina litoralis</name>
    <dbReference type="NCBI Taxonomy" id="2874477"/>
    <lineage>
        <taxon>Bacteria</taxon>
        <taxon>Pseudomonadati</taxon>
        <taxon>Bacteroidota</taxon>
        <taxon>Flavobacteriia</taxon>
        <taxon>Flavobacteriales</taxon>
        <taxon>Flavobacteriaceae</taxon>
        <taxon>Cerina</taxon>
    </lineage>
</organism>
<dbReference type="Pfam" id="PF09837">
    <property type="entry name" value="DUF2064"/>
    <property type="match status" value="1"/>
</dbReference>
<dbReference type="Proteomes" id="UP001200642">
    <property type="component" value="Unassembled WGS sequence"/>
</dbReference>
<dbReference type="AlphaFoldDB" id="A0AAE3JR01"/>
<dbReference type="Gene3D" id="3.90.550.10">
    <property type="entry name" value="Spore Coat Polysaccharide Biosynthesis Protein SpsA, Chain A"/>
    <property type="match status" value="1"/>
</dbReference>
<dbReference type="PANTHER" id="PTHR36529">
    <property type="entry name" value="SLL1095 PROTEIN"/>
    <property type="match status" value="1"/>
</dbReference>
<gene>
    <name evidence="1" type="ORF">K8352_18155</name>
</gene>
<accession>A0AAE3JR01</accession>
<proteinExistence type="predicted"/>
<dbReference type="InterPro" id="IPR029044">
    <property type="entry name" value="Nucleotide-diphossugar_trans"/>
</dbReference>
<evidence type="ECO:0000313" key="1">
    <source>
        <dbReference type="EMBL" id="MCG2462691.1"/>
    </source>
</evidence>